<dbReference type="RefSeq" id="WP_252662801.1">
    <property type="nucleotide sequence ID" value="NZ_CP098611.1"/>
</dbReference>
<gene>
    <name evidence="1" type="ORF">NEA10_18455</name>
</gene>
<sequence length="99" mass="11520">MTMITLSSQAEIALQSLLPSDRERVDRFLNQLDNFPEYINVANNNVKLLKSEDLETLYMARVSPNFRIVLRRADEGVEVIDIFQKGRFENLQKAYKLTL</sequence>
<dbReference type="SUPFAM" id="SSF143011">
    <property type="entry name" value="RelE-like"/>
    <property type="match status" value="1"/>
</dbReference>
<organism evidence="1 2">
    <name type="scientific">Phormidium yuhuli AB48</name>
    <dbReference type="NCBI Taxonomy" id="2940671"/>
    <lineage>
        <taxon>Bacteria</taxon>
        <taxon>Bacillati</taxon>
        <taxon>Cyanobacteriota</taxon>
        <taxon>Cyanophyceae</taxon>
        <taxon>Oscillatoriophycideae</taxon>
        <taxon>Oscillatoriales</taxon>
        <taxon>Oscillatoriaceae</taxon>
        <taxon>Phormidium</taxon>
        <taxon>Phormidium yuhuli</taxon>
    </lineage>
</organism>
<dbReference type="Proteomes" id="UP001056708">
    <property type="component" value="Chromosome"/>
</dbReference>
<dbReference type="InterPro" id="IPR035093">
    <property type="entry name" value="RelE/ParE_toxin_dom_sf"/>
</dbReference>
<reference evidence="1" key="1">
    <citation type="submission" date="2022-06" db="EMBL/GenBank/DDBJ databases">
        <title>Genome sequence of Phormidium yuhuli AB48 isolated from an industrial photobioreactor environment.</title>
        <authorList>
            <person name="Qiu Y."/>
            <person name="Noonan A.J.C."/>
            <person name="Dofher K."/>
            <person name="Koch M."/>
            <person name="Kieft B."/>
            <person name="Lin X."/>
            <person name="Ziels R.M."/>
            <person name="Hallam S.J."/>
        </authorList>
    </citation>
    <scope>NUCLEOTIDE SEQUENCE</scope>
    <source>
        <strain evidence="1">AB48</strain>
    </source>
</reference>
<evidence type="ECO:0000313" key="1">
    <source>
        <dbReference type="EMBL" id="USR90777.1"/>
    </source>
</evidence>
<keyword evidence="2" id="KW-1185">Reference proteome</keyword>
<dbReference type="Gene3D" id="3.30.2310.20">
    <property type="entry name" value="RelE-like"/>
    <property type="match status" value="1"/>
</dbReference>
<evidence type="ECO:0008006" key="3">
    <source>
        <dbReference type="Google" id="ProtNLM"/>
    </source>
</evidence>
<proteinExistence type="predicted"/>
<dbReference type="EMBL" id="CP098611">
    <property type="protein sequence ID" value="USR90777.1"/>
    <property type="molecule type" value="Genomic_DNA"/>
</dbReference>
<name>A0ABY5ANI4_9CYAN</name>
<protein>
    <recommendedName>
        <fullName evidence="3">Cytotoxic translational repressor of toxin-antitoxin stability system</fullName>
    </recommendedName>
</protein>
<accession>A0ABY5ANI4</accession>
<evidence type="ECO:0000313" key="2">
    <source>
        <dbReference type="Proteomes" id="UP001056708"/>
    </source>
</evidence>